<accession>S7ZCR4</accession>
<evidence type="ECO:0000313" key="1">
    <source>
        <dbReference type="EMBL" id="EPS26486.1"/>
    </source>
</evidence>
<proteinExistence type="predicted"/>
<dbReference type="AlphaFoldDB" id="S7ZCR4"/>
<protein>
    <submittedName>
        <fullName evidence="1">Uncharacterized protein</fullName>
    </submittedName>
</protein>
<organism evidence="1 2">
    <name type="scientific">Penicillium oxalicum (strain 114-2 / CGMCC 5302)</name>
    <name type="common">Penicillium decumbens</name>
    <dbReference type="NCBI Taxonomy" id="933388"/>
    <lineage>
        <taxon>Eukaryota</taxon>
        <taxon>Fungi</taxon>
        <taxon>Dikarya</taxon>
        <taxon>Ascomycota</taxon>
        <taxon>Pezizomycotina</taxon>
        <taxon>Eurotiomycetes</taxon>
        <taxon>Eurotiomycetidae</taxon>
        <taxon>Eurotiales</taxon>
        <taxon>Aspergillaceae</taxon>
        <taxon>Penicillium</taxon>
    </lineage>
</organism>
<name>S7ZCR4_PENO1</name>
<dbReference type="HOGENOM" id="CLU_2237515_0_0_1"/>
<dbReference type="Proteomes" id="UP000019376">
    <property type="component" value="Unassembled WGS sequence"/>
</dbReference>
<reference evidence="1 2" key="1">
    <citation type="journal article" date="2013" name="PLoS ONE">
        <title>Genomic and secretomic analyses reveal unique features of the lignocellulolytic enzyme system of Penicillium decumbens.</title>
        <authorList>
            <person name="Liu G."/>
            <person name="Zhang L."/>
            <person name="Wei X."/>
            <person name="Zou G."/>
            <person name="Qin Y."/>
            <person name="Ma L."/>
            <person name="Li J."/>
            <person name="Zheng H."/>
            <person name="Wang S."/>
            <person name="Wang C."/>
            <person name="Xun L."/>
            <person name="Zhao G.-P."/>
            <person name="Zhou Z."/>
            <person name="Qu Y."/>
        </authorList>
    </citation>
    <scope>NUCLEOTIDE SEQUENCE [LARGE SCALE GENOMIC DNA]</scope>
    <source>
        <strain evidence="2">114-2 / CGMCC 5302</strain>
    </source>
</reference>
<evidence type="ECO:0000313" key="2">
    <source>
        <dbReference type="Proteomes" id="UP000019376"/>
    </source>
</evidence>
<keyword evidence="2" id="KW-1185">Reference proteome</keyword>
<sequence length="105" mass="12331">MIEINFIESVEDDINLDPYQIAEIIYPKMSGLFLIIGTSPSGHARYAYLLRHKPPTTRRIVNPVVVVKAGRGQCPLRGMMRLFEKEIYSCMHWPFDHDEVIWEYY</sequence>
<dbReference type="EMBL" id="KB644409">
    <property type="protein sequence ID" value="EPS26486.1"/>
    <property type="molecule type" value="Genomic_DNA"/>
</dbReference>
<gene>
    <name evidence="1" type="ORF">PDE_01423</name>
</gene>